<organism evidence="18 19">
    <name type="scientific">Romboutsia sedimentorum</name>
    <dbReference type="NCBI Taxonomy" id="1368474"/>
    <lineage>
        <taxon>Bacteria</taxon>
        <taxon>Bacillati</taxon>
        <taxon>Bacillota</taxon>
        <taxon>Clostridia</taxon>
        <taxon>Peptostreptococcales</taxon>
        <taxon>Peptostreptococcaceae</taxon>
        <taxon>Romboutsia</taxon>
    </lineage>
</organism>
<dbReference type="PROSITE" id="PS50109">
    <property type="entry name" value="HIS_KIN"/>
    <property type="match status" value="1"/>
</dbReference>
<dbReference type="CDD" id="cd00082">
    <property type="entry name" value="HisKA"/>
    <property type="match status" value="1"/>
</dbReference>
<dbReference type="Gene3D" id="1.10.287.130">
    <property type="match status" value="1"/>
</dbReference>
<keyword evidence="13 15" id="KW-0472">Membrane</keyword>
<sequence>MNKCFKLEFTKYVDNSNKAEVKHLIFDLKNIYEDGSWDIETIKLLGEDAILKGIALEIYDKENNLVWSTFEDEKVLSNSTLNEIKRNMKSIDSKWNGNFKKYKIENYDNDKNIVGYSYIGHYESTYYMENDMDFLNIMNKFIIIIGVVSLAGIILISIIISKSISNPITKVSKMAKIIEEGNYKNKLDYKSNISEVKELIESINKLADALNEQEALRKRLTTDIAHELRTPLTSIKGHLDAIIDGIWEPTNERLISINEEVSRLSNLVDQLRNLEKVDREKNKLKIESVNLKELMQSIVYNYQSKALEKNINIKYESKDIEVFIDKEKFSQVIVNLLVNAIKFTNYKGQICIKTYLENGYINISIKDNGIGIPKDNIDYIFERFYRVDKSRNKDTGGIGVGLTIVKSIVNAHGGDIFVNSEINKGSEFIIKLPNNIK</sequence>
<keyword evidence="6" id="KW-0808">Transferase</keyword>
<evidence type="ECO:0000256" key="10">
    <source>
        <dbReference type="ARBA" id="ARBA00022840"/>
    </source>
</evidence>
<dbReference type="PANTHER" id="PTHR45528">
    <property type="entry name" value="SENSOR HISTIDINE KINASE CPXA"/>
    <property type="match status" value="1"/>
</dbReference>
<dbReference type="InterPro" id="IPR003594">
    <property type="entry name" value="HATPase_dom"/>
</dbReference>
<evidence type="ECO:0000256" key="5">
    <source>
        <dbReference type="ARBA" id="ARBA00022553"/>
    </source>
</evidence>
<evidence type="ECO:0000256" key="6">
    <source>
        <dbReference type="ARBA" id="ARBA00022679"/>
    </source>
</evidence>
<evidence type="ECO:0000256" key="14">
    <source>
        <dbReference type="SAM" id="Coils"/>
    </source>
</evidence>
<evidence type="ECO:0000256" key="2">
    <source>
        <dbReference type="ARBA" id="ARBA00004651"/>
    </source>
</evidence>
<dbReference type="InterPro" id="IPR036097">
    <property type="entry name" value="HisK_dim/P_sf"/>
</dbReference>
<evidence type="ECO:0000256" key="13">
    <source>
        <dbReference type="ARBA" id="ARBA00023136"/>
    </source>
</evidence>
<dbReference type="SUPFAM" id="SSF55874">
    <property type="entry name" value="ATPase domain of HSP90 chaperone/DNA topoisomerase II/histidine kinase"/>
    <property type="match status" value="1"/>
</dbReference>
<dbReference type="RefSeq" id="WP_284133595.1">
    <property type="nucleotide sequence ID" value="NZ_JASKYM010000010.1"/>
</dbReference>
<feature type="coiled-coil region" evidence="14">
    <location>
        <begin position="193"/>
        <end position="223"/>
    </location>
</feature>
<dbReference type="InterPro" id="IPR005467">
    <property type="entry name" value="His_kinase_dom"/>
</dbReference>
<keyword evidence="12" id="KW-0902">Two-component regulatory system</keyword>
<dbReference type="InterPro" id="IPR004358">
    <property type="entry name" value="Sig_transdc_His_kin-like_C"/>
</dbReference>
<keyword evidence="9 18" id="KW-0418">Kinase</keyword>
<evidence type="ECO:0000256" key="12">
    <source>
        <dbReference type="ARBA" id="ARBA00023012"/>
    </source>
</evidence>
<dbReference type="Gene3D" id="3.30.565.10">
    <property type="entry name" value="Histidine kinase-like ATPase, C-terminal domain"/>
    <property type="match status" value="1"/>
</dbReference>
<evidence type="ECO:0000313" key="19">
    <source>
        <dbReference type="Proteomes" id="UP001301012"/>
    </source>
</evidence>
<evidence type="ECO:0000259" key="17">
    <source>
        <dbReference type="PROSITE" id="PS50885"/>
    </source>
</evidence>
<feature type="domain" description="HAMP" evidence="17">
    <location>
        <begin position="162"/>
        <end position="215"/>
    </location>
</feature>
<feature type="domain" description="Histidine kinase" evidence="16">
    <location>
        <begin position="223"/>
        <end position="436"/>
    </location>
</feature>
<keyword evidence="7 15" id="KW-0812">Transmembrane</keyword>
<comment type="subcellular location">
    <subcellularLocation>
        <location evidence="2">Cell membrane</location>
        <topology evidence="2">Multi-pass membrane protein</topology>
    </subcellularLocation>
</comment>
<dbReference type="Proteomes" id="UP001301012">
    <property type="component" value="Unassembled WGS sequence"/>
</dbReference>
<evidence type="ECO:0000259" key="16">
    <source>
        <dbReference type="PROSITE" id="PS50109"/>
    </source>
</evidence>
<keyword evidence="5" id="KW-0597">Phosphoprotein</keyword>
<feature type="transmembrane region" description="Helical" evidence="15">
    <location>
        <begin position="141"/>
        <end position="160"/>
    </location>
</feature>
<evidence type="ECO:0000256" key="9">
    <source>
        <dbReference type="ARBA" id="ARBA00022777"/>
    </source>
</evidence>
<dbReference type="SUPFAM" id="SSF158472">
    <property type="entry name" value="HAMP domain-like"/>
    <property type="match status" value="1"/>
</dbReference>
<keyword evidence="19" id="KW-1185">Reference proteome</keyword>
<accession>A0ABT7ECM8</accession>
<dbReference type="SMART" id="SM00304">
    <property type="entry name" value="HAMP"/>
    <property type="match status" value="1"/>
</dbReference>
<evidence type="ECO:0000256" key="7">
    <source>
        <dbReference type="ARBA" id="ARBA00022692"/>
    </source>
</evidence>
<keyword evidence="10" id="KW-0067">ATP-binding</keyword>
<feature type="coiled-coil region" evidence="14">
    <location>
        <begin position="254"/>
        <end position="294"/>
    </location>
</feature>
<dbReference type="InterPro" id="IPR003660">
    <property type="entry name" value="HAMP_dom"/>
</dbReference>
<name>A0ABT7ECM8_9FIRM</name>
<evidence type="ECO:0000256" key="1">
    <source>
        <dbReference type="ARBA" id="ARBA00000085"/>
    </source>
</evidence>
<protein>
    <recommendedName>
        <fullName evidence="3">histidine kinase</fullName>
        <ecNumber evidence="3">2.7.13.3</ecNumber>
    </recommendedName>
</protein>
<dbReference type="Pfam" id="PF00512">
    <property type="entry name" value="HisKA"/>
    <property type="match status" value="1"/>
</dbReference>
<dbReference type="Pfam" id="PF00672">
    <property type="entry name" value="HAMP"/>
    <property type="match status" value="1"/>
</dbReference>
<dbReference type="InterPro" id="IPR003661">
    <property type="entry name" value="HisK_dim/P_dom"/>
</dbReference>
<proteinExistence type="predicted"/>
<evidence type="ECO:0000256" key="4">
    <source>
        <dbReference type="ARBA" id="ARBA00022475"/>
    </source>
</evidence>
<dbReference type="EMBL" id="JASKYM010000010">
    <property type="protein sequence ID" value="MDK2564680.1"/>
    <property type="molecule type" value="Genomic_DNA"/>
</dbReference>
<dbReference type="SMART" id="SM00387">
    <property type="entry name" value="HATPase_c"/>
    <property type="match status" value="1"/>
</dbReference>
<evidence type="ECO:0000256" key="15">
    <source>
        <dbReference type="SAM" id="Phobius"/>
    </source>
</evidence>
<gene>
    <name evidence="18" type="ORF">QOZ84_14150</name>
</gene>
<dbReference type="Pfam" id="PF02518">
    <property type="entry name" value="HATPase_c"/>
    <property type="match status" value="1"/>
</dbReference>
<comment type="catalytic activity">
    <reaction evidence="1">
        <text>ATP + protein L-histidine = ADP + protein N-phospho-L-histidine.</text>
        <dbReference type="EC" id="2.7.13.3"/>
    </reaction>
</comment>
<evidence type="ECO:0000256" key="3">
    <source>
        <dbReference type="ARBA" id="ARBA00012438"/>
    </source>
</evidence>
<dbReference type="EC" id="2.7.13.3" evidence="3"/>
<comment type="caution">
    <text evidence="18">The sequence shown here is derived from an EMBL/GenBank/DDBJ whole genome shotgun (WGS) entry which is preliminary data.</text>
</comment>
<dbReference type="PANTHER" id="PTHR45528:SF1">
    <property type="entry name" value="SENSOR HISTIDINE KINASE CPXA"/>
    <property type="match status" value="1"/>
</dbReference>
<dbReference type="SMART" id="SM00388">
    <property type="entry name" value="HisKA"/>
    <property type="match status" value="1"/>
</dbReference>
<dbReference type="SUPFAM" id="SSF47384">
    <property type="entry name" value="Homodimeric domain of signal transducing histidine kinase"/>
    <property type="match status" value="1"/>
</dbReference>
<keyword evidence="11 15" id="KW-1133">Transmembrane helix</keyword>
<keyword evidence="8" id="KW-0547">Nucleotide-binding</keyword>
<dbReference type="Gene3D" id="6.10.340.10">
    <property type="match status" value="1"/>
</dbReference>
<keyword evidence="4" id="KW-1003">Cell membrane</keyword>
<dbReference type="PROSITE" id="PS50885">
    <property type="entry name" value="HAMP"/>
    <property type="match status" value="1"/>
</dbReference>
<dbReference type="InterPro" id="IPR050398">
    <property type="entry name" value="HssS/ArlS-like"/>
</dbReference>
<evidence type="ECO:0000313" key="18">
    <source>
        <dbReference type="EMBL" id="MDK2564680.1"/>
    </source>
</evidence>
<reference evidence="18 19" key="1">
    <citation type="submission" date="2023-05" db="EMBL/GenBank/DDBJ databases">
        <title>Rombocin, a short stable natural nisin variant, displays selective antimicrobial activity against Listeria monocytogenes and employs dual mode of action to kill target bacterial strains.</title>
        <authorList>
            <person name="Wambui J."/>
            <person name="Stephan R."/>
            <person name="Kuipers O.P."/>
        </authorList>
    </citation>
    <scope>NUCLEOTIDE SEQUENCE [LARGE SCALE GENOMIC DNA]</scope>
    <source>
        <strain evidence="18 19">RC002</strain>
    </source>
</reference>
<evidence type="ECO:0000256" key="8">
    <source>
        <dbReference type="ARBA" id="ARBA00022741"/>
    </source>
</evidence>
<dbReference type="CDD" id="cd00075">
    <property type="entry name" value="HATPase"/>
    <property type="match status" value="1"/>
</dbReference>
<keyword evidence="14" id="KW-0175">Coiled coil</keyword>
<dbReference type="GO" id="GO:0016301">
    <property type="term" value="F:kinase activity"/>
    <property type="evidence" value="ECO:0007669"/>
    <property type="project" value="UniProtKB-KW"/>
</dbReference>
<evidence type="ECO:0000256" key="11">
    <source>
        <dbReference type="ARBA" id="ARBA00022989"/>
    </source>
</evidence>
<dbReference type="InterPro" id="IPR036890">
    <property type="entry name" value="HATPase_C_sf"/>
</dbReference>
<dbReference type="CDD" id="cd06225">
    <property type="entry name" value="HAMP"/>
    <property type="match status" value="1"/>
</dbReference>
<dbReference type="PRINTS" id="PR00344">
    <property type="entry name" value="BCTRLSENSOR"/>
</dbReference>